<dbReference type="InterPro" id="IPR011009">
    <property type="entry name" value="Kinase-like_dom_sf"/>
</dbReference>
<keyword evidence="3" id="KW-1185">Reference proteome</keyword>
<sequence length="444" mass="47738">MARLSAVPLGAARRLAWAGGLRAFGRLTDESALDLHERTADQLVEVLGGLRGGVLKFGQVLSVYEAVMPPKVSAVYRGRLAALQEAVRPEPAETVERVMGADVGADWRDLFAAFDTGTAAAASLGQVHRARWAADGRDVAVKIQYPDARDELLGDRDAVLFAMRMFTSLMAPQLDGRALAAELMDRLAEELDYAREAAAQRAFRAAYLDDPDFLVPEVLLHRGRVIVSEWIGGTPLARVIEAGDQPERDHAGLLLTRLMFSAIARCGMMHGDPHPGNFRLLDDGRLGILDFGAVYRHAPGTPTPLDRWMDVHLAALDDGTGTGTGMADALRRAGFLRPGVQADEARLRELFLRSGAPAFTETFRFDGAYLRDALDGITASMPVGLSMAFPPGAVHAQRALGVGIGVLCQLEAEVPFQAEALRWLAEDRPGPVGPDQPAVTPPGA</sequence>
<keyword evidence="2" id="KW-0547">Nucleotide-binding</keyword>
<dbReference type="PANTHER" id="PTHR43851">
    <property type="match status" value="1"/>
</dbReference>
<evidence type="ECO:0000313" key="2">
    <source>
        <dbReference type="EMBL" id="QKG22344.1"/>
    </source>
</evidence>
<dbReference type="GO" id="GO:0005524">
    <property type="term" value="F:ATP binding"/>
    <property type="evidence" value="ECO:0007669"/>
    <property type="project" value="UniProtKB-KW"/>
</dbReference>
<keyword evidence="2" id="KW-0067">ATP-binding</keyword>
<organism evidence="2 3">
    <name type="scientific">Actinomadura verrucosospora</name>
    <dbReference type="NCBI Taxonomy" id="46165"/>
    <lineage>
        <taxon>Bacteria</taxon>
        <taxon>Bacillati</taxon>
        <taxon>Actinomycetota</taxon>
        <taxon>Actinomycetes</taxon>
        <taxon>Streptosporangiales</taxon>
        <taxon>Thermomonosporaceae</taxon>
        <taxon>Actinomadura</taxon>
    </lineage>
</organism>
<dbReference type="EMBL" id="CP053892">
    <property type="protein sequence ID" value="QKG22344.1"/>
    <property type="molecule type" value="Genomic_DNA"/>
</dbReference>
<dbReference type="InterPro" id="IPR004147">
    <property type="entry name" value="ABC1_dom"/>
</dbReference>
<dbReference type="Pfam" id="PF03109">
    <property type="entry name" value="ABC1"/>
    <property type="match status" value="1"/>
</dbReference>
<protein>
    <submittedName>
        <fullName evidence="2">ABC transporter ATP-binding protein</fullName>
    </submittedName>
</protein>
<gene>
    <name evidence="2" type="ORF">ACTIVE_3984</name>
</gene>
<evidence type="ECO:0000259" key="1">
    <source>
        <dbReference type="Pfam" id="PF03109"/>
    </source>
</evidence>
<reference evidence="2 3" key="1">
    <citation type="submission" date="2020-05" db="EMBL/GenBank/DDBJ databases">
        <title>Actinomadura verrucosospora NRRL-B18236 (PFL_A860) Genome sequencing and assembly.</title>
        <authorList>
            <person name="Samborskyy M."/>
        </authorList>
    </citation>
    <scope>NUCLEOTIDE SEQUENCE [LARGE SCALE GENOMIC DNA]</scope>
    <source>
        <strain evidence="2 3">NRRL:B18236</strain>
    </source>
</reference>
<evidence type="ECO:0000313" key="3">
    <source>
        <dbReference type="Proteomes" id="UP000501240"/>
    </source>
</evidence>
<feature type="domain" description="ABC1 atypical kinase-like" evidence="1">
    <location>
        <begin position="83"/>
        <end position="298"/>
    </location>
</feature>
<name>A0A7D3ZZW5_ACTVE</name>
<dbReference type="PANTHER" id="PTHR43851:SF3">
    <property type="entry name" value="COENZYME Q8"/>
    <property type="match status" value="1"/>
</dbReference>
<dbReference type="AlphaFoldDB" id="A0A7D3ZZW5"/>
<dbReference type="SUPFAM" id="SSF56112">
    <property type="entry name" value="Protein kinase-like (PK-like)"/>
    <property type="match status" value="1"/>
</dbReference>
<dbReference type="Proteomes" id="UP000501240">
    <property type="component" value="Chromosome"/>
</dbReference>
<dbReference type="InterPro" id="IPR051409">
    <property type="entry name" value="Atypical_kinase_ADCK"/>
</dbReference>
<accession>A0A7D3ZZW5</accession>
<proteinExistence type="predicted"/>